<keyword evidence="3" id="KW-0813">Transport</keyword>
<dbReference type="InterPro" id="IPR058792">
    <property type="entry name" value="Beta-barrel_RND_2"/>
</dbReference>
<evidence type="ECO:0000256" key="1">
    <source>
        <dbReference type="ARBA" id="ARBA00004196"/>
    </source>
</evidence>
<organism evidence="7 8">
    <name type="scientific">Pseudaminobacter salicylatoxidans</name>
    <dbReference type="NCBI Taxonomy" id="93369"/>
    <lineage>
        <taxon>Bacteria</taxon>
        <taxon>Pseudomonadati</taxon>
        <taxon>Pseudomonadota</taxon>
        <taxon>Alphaproteobacteria</taxon>
        <taxon>Hyphomicrobiales</taxon>
        <taxon>Phyllobacteriaceae</taxon>
        <taxon>Pseudaminobacter</taxon>
    </lineage>
</organism>
<evidence type="ECO:0000313" key="8">
    <source>
        <dbReference type="Proteomes" id="UP000245396"/>
    </source>
</evidence>
<evidence type="ECO:0000259" key="5">
    <source>
        <dbReference type="Pfam" id="PF25954"/>
    </source>
</evidence>
<dbReference type="NCBIfam" id="TIGR01730">
    <property type="entry name" value="RND_mfp"/>
    <property type="match status" value="1"/>
</dbReference>
<evidence type="ECO:0000259" key="4">
    <source>
        <dbReference type="Pfam" id="PF25917"/>
    </source>
</evidence>
<feature type="domain" description="Multidrug resistance protein MdtA-like C-terminal permuted SH3" evidence="6">
    <location>
        <begin position="307"/>
        <end position="357"/>
    </location>
</feature>
<dbReference type="STRING" id="1192868.GCA_000304395_01403"/>
<feature type="domain" description="Multidrug resistance protein MdtA-like barrel-sandwich hybrid" evidence="4">
    <location>
        <begin position="89"/>
        <end position="212"/>
    </location>
</feature>
<comment type="subcellular location">
    <subcellularLocation>
        <location evidence="1">Cell envelope</location>
    </subcellularLocation>
</comment>
<dbReference type="Gene3D" id="2.40.420.20">
    <property type="match status" value="1"/>
</dbReference>
<feature type="domain" description="CusB-like beta-barrel" evidence="5">
    <location>
        <begin position="224"/>
        <end position="293"/>
    </location>
</feature>
<evidence type="ECO:0000259" key="6">
    <source>
        <dbReference type="Pfam" id="PF25967"/>
    </source>
</evidence>
<evidence type="ECO:0000256" key="3">
    <source>
        <dbReference type="ARBA" id="ARBA00022448"/>
    </source>
</evidence>
<dbReference type="PANTHER" id="PTHR30469">
    <property type="entry name" value="MULTIDRUG RESISTANCE PROTEIN MDTA"/>
    <property type="match status" value="1"/>
</dbReference>
<dbReference type="Gene3D" id="2.40.30.170">
    <property type="match status" value="1"/>
</dbReference>
<dbReference type="InterPro" id="IPR006143">
    <property type="entry name" value="RND_pump_MFP"/>
</dbReference>
<dbReference type="InterPro" id="IPR058625">
    <property type="entry name" value="MdtA-like_BSH"/>
</dbReference>
<comment type="caution">
    <text evidence="7">The sequence shown here is derived from an EMBL/GenBank/DDBJ whole genome shotgun (WGS) entry which is preliminary data.</text>
</comment>
<dbReference type="GO" id="GO:1990281">
    <property type="term" value="C:efflux pump complex"/>
    <property type="evidence" value="ECO:0007669"/>
    <property type="project" value="TreeGrafter"/>
</dbReference>
<dbReference type="Pfam" id="PF25967">
    <property type="entry name" value="RND-MFP_C"/>
    <property type="match status" value="1"/>
</dbReference>
<dbReference type="PANTHER" id="PTHR30469:SF13">
    <property type="entry name" value="HAE1 FAMILY EFFLUX PUMP MFP COMPONENT"/>
    <property type="match status" value="1"/>
</dbReference>
<proteinExistence type="inferred from homology"/>
<protein>
    <submittedName>
        <fullName evidence="7">RND family efflux transporter MFP subunit</fullName>
    </submittedName>
</protein>
<evidence type="ECO:0000313" key="7">
    <source>
        <dbReference type="EMBL" id="PWJ86150.1"/>
    </source>
</evidence>
<gene>
    <name evidence="7" type="ORF">C7441_10129</name>
</gene>
<sequence>MAAWKQIIVALVVLAVAAAAWVRFFPGAPEVLARWGIETEWANAAVPARQENRTAARAGLQTAVVTAIVNPATINDRLQAIGTGRANATVAVTPYDSGRMTEVLVTSGMLVKAGTVIARLDSEAEQIALERAKIAVTDAQAKYERTQSLSKSNAASAVQLADADVALRNAKLAERDAEVKLERRSIIAPITGVIGILPIEAGNYVTSQTTIATIDDRSSIVIDFWVPERFASAIKIGAPLTASLVAQPGQSFRGDVSAMDNRLDEKSRTLRVQARIDNVDDKLRAGMSFQVVMTFPGDTYPSVNPLAVQWGTDGAFVWAIRDGKAHRMPVTIVQRNSEMVLVDGDIAPGEQVVTEGIHVVREGADVLVASARDATPAVPASTAGSGS</sequence>
<keyword evidence="8" id="KW-1185">Reference proteome</keyword>
<dbReference type="Pfam" id="PF25954">
    <property type="entry name" value="Beta-barrel_RND_2"/>
    <property type="match status" value="1"/>
</dbReference>
<dbReference type="SUPFAM" id="SSF111369">
    <property type="entry name" value="HlyD-like secretion proteins"/>
    <property type="match status" value="1"/>
</dbReference>
<dbReference type="Gene3D" id="2.40.50.100">
    <property type="match status" value="1"/>
</dbReference>
<comment type="similarity">
    <text evidence="2">Belongs to the membrane fusion protein (MFP) (TC 8.A.1) family.</text>
</comment>
<dbReference type="FunFam" id="2.40.30.170:FF:000010">
    <property type="entry name" value="Efflux RND transporter periplasmic adaptor subunit"/>
    <property type="match status" value="1"/>
</dbReference>
<accession>A0A316C907</accession>
<dbReference type="Pfam" id="PF25917">
    <property type="entry name" value="BSH_RND"/>
    <property type="match status" value="1"/>
</dbReference>
<dbReference type="Gene3D" id="1.10.287.470">
    <property type="entry name" value="Helix hairpin bin"/>
    <property type="match status" value="1"/>
</dbReference>
<dbReference type="EMBL" id="QGGG01000001">
    <property type="protein sequence ID" value="PWJ86150.1"/>
    <property type="molecule type" value="Genomic_DNA"/>
</dbReference>
<dbReference type="InterPro" id="IPR058627">
    <property type="entry name" value="MdtA-like_C"/>
</dbReference>
<dbReference type="GO" id="GO:0015562">
    <property type="term" value="F:efflux transmembrane transporter activity"/>
    <property type="evidence" value="ECO:0007669"/>
    <property type="project" value="TreeGrafter"/>
</dbReference>
<reference evidence="7 8" key="1">
    <citation type="submission" date="2018-05" db="EMBL/GenBank/DDBJ databases">
        <title>Genomic Encyclopedia of Type Strains, Phase IV (KMG-IV): sequencing the most valuable type-strain genomes for metagenomic binning, comparative biology and taxonomic classification.</title>
        <authorList>
            <person name="Goeker M."/>
        </authorList>
    </citation>
    <scope>NUCLEOTIDE SEQUENCE [LARGE SCALE GENOMIC DNA]</scope>
    <source>
        <strain evidence="7 8">DSM 6986</strain>
    </source>
</reference>
<dbReference type="OrthoDB" id="9806939at2"/>
<name>A0A316C907_PSESE</name>
<dbReference type="RefSeq" id="WP_109611191.1">
    <property type="nucleotide sequence ID" value="NZ_QGGG01000001.1"/>
</dbReference>
<dbReference type="AlphaFoldDB" id="A0A316C907"/>
<dbReference type="Proteomes" id="UP000245396">
    <property type="component" value="Unassembled WGS sequence"/>
</dbReference>
<evidence type="ECO:0000256" key="2">
    <source>
        <dbReference type="ARBA" id="ARBA00009477"/>
    </source>
</evidence>